<feature type="transmembrane region" description="Helical" evidence="5">
    <location>
        <begin position="123"/>
        <end position="143"/>
    </location>
</feature>
<proteinExistence type="predicted"/>
<organism evidence="7 8">
    <name type="scientific">Mycoplasmopsis anatis</name>
    <dbReference type="NCBI Taxonomy" id="171279"/>
    <lineage>
        <taxon>Bacteria</taxon>
        <taxon>Bacillati</taxon>
        <taxon>Mycoplasmatota</taxon>
        <taxon>Mycoplasmoidales</taxon>
        <taxon>Metamycoplasmataceae</taxon>
        <taxon>Mycoplasmopsis</taxon>
    </lineage>
</organism>
<dbReference type="RefSeq" id="WP_006886772.1">
    <property type="nucleotide sequence ID" value="NZ_CP030141.1"/>
</dbReference>
<evidence type="ECO:0000313" key="7">
    <source>
        <dbReference type="EMBL" id="MBW0602665.1"/>
    </source>
</evidence>
<evidence type="ECO:0000256" key="1">
    <source>
        <dbReference type="ARBA" id="ARBA00004651"/>
    </source>
</evidence>
<protein>
    <submittedName>
        <fullName evidence="7">MFS transporter</fullName>
    </submittedName>
</protein>
<evidence type="ECO:0000256" key="2">
    <source>
        <dbReference type="ARBA" id="ARBA00022692"/>
    </source>
</evidence>
<dbReference type="InterPro" id="IPR036259">
    <property type="entry name" value="MFS_trans_sf"/>
</dbReference>
<feature type="transmembrane region" description="Helical" evidence="5">
    <location>
        <begin position="351"/>
        <end position="370"/>
    </location>
</feature>
<feature type="transmembrane region" description="Helical" evidence="5">
    <location>
        <begin position="59"/>
        <end position="80"/>
    </location>
</feature>
<keyword evidence="4 5" id="KW-0472">Membrane</keyword>
<dbReference type="PROSITE" id="PS50850">
    <property type="entry name" value="MFS"/>
    <property type="match status" value="1"/>
</dbReference>
<gene>
    <name evidence="7" type="ORF">MADP07_00388</name>
</gene>
<sequence length="472" mass="52408">MTSSDSIFVKIKNLGWKRTFALFLLAAIDVLVIASPYYLKNFVPNIHLYLGVEEQHTSYMTAIIGIVTLITQLPGGYLADKFSSKKLIFIGGILTALMTVWYATLILIKDNGIFSKDQLVNQYYIIYAIWGISSTPFFWTPLWKLVSQQVDAKNQGFAYGLQGSLNGVFGLVFVFAGGIIVTSLAQKYGQGSVSTISFATYIYLFAIILAAVSVGILFFVREFKSEEKFGISPKELFRAMSDWKVWALSLFVLGMYMFQSTLTYYFLQMLTNSLRAPAVLLTVIGGIRLYGLRFVISTWVGKFSDKLNSIVLFLVLTLFVGILIVAIALFLPGVSLANVNTFSTLNKNYQMVVIVVCITLFLLSSVLSWIMVTLRYTQANEIVIPKNSSGAVIAIMSFIGFSSDSWFYAIGGAVSTHYKVDGVVSQTGYQIIIALAIVVSLIGLLAGFAVYISNYKFLKKHNINFLRVRGIK</sequence>
<dbReference type="Pfam" id="PF07690">
    <property type="entry name" value="MFS_1"/>
    <property type="match status" value="1"/>
</dbReference>
<evidence type="ECO:0000259" key="6">
    <source>
        <dbReference type="PROSITE" id="PS50850"/>
    </source>
</evidence>
<dbReference type="GeneID" id="65654033"/>
<dbReference type="InterPro" id="IPR020846">
    <property type="entry name" value="MFS_dom"/>
</dbReference>
<accession>A0A9Q3L7H1</accession>
<feature type="transmembrane region" description="Helical" evidence="5">
    <location>
        <begin position="164"/>
        <end position="186"/>
    </location>
</feature>
<feature type="transmembrane region" description="Helical" evidence="5">
    <location>
        <begin position="429"/>
        <end position="452"/>
    </location>
</feature>
<dbReference type="InterPro" id="IPR011701">
    <property type="entry name" value="MFS"/>
</dbReference>
<dbReference type="GO" id="GO:0005886">
    <property type="term" value="C:plasma membrane"/>
    <property type="evidence" value="ECO:0007669"/>
    <property type="project" value="UniProtKB-SubCell"/>
</dbReference>
<dbReference type="CDD" id="cd06174">
    <property type="entry name" value="MFS"/>
    <property type="match status" value="1"/>
</dbReference>
<name>A0A9Q3L7H1_9BACT</name>
<evidence type="ECO:0000256" key="3">
    <source>
        <dbReference type="ARBA" id="ARBA00022989"/>
    </source>
</evidence>
<dbReference type="AlphaFoldDB" id="A0A9Q3L7H1"/>
<feature type="domain" description="Major facilitator superfamily (MFS) profile" evidence="6">
    <location>
        <begin position="1"/>
        <end position="224"/>
    </location>
</feature>
<dbReference type="KEGG" id="mani:DP067_03345"/>
<feature type="transmembrane region" description="Helical" evidence="5">
    <location>
        <begin position="310"/>
        <end position="331"/>
    </location>
</feature>
<evidence type="ECO:0000256" key="4">
    <source>
        <dbReference type="ARBA" id="ARBA00023136"/>
    </source>
</evidence>
<dbReference type="PANTHER" id="PTHR23526">
    <property type="entry name" value="INTEGRAL MEMBRANE TRANSPORT PROTEIN-RELATED"/>
    <property type="match status" value="1"/>
</dbReference>
<keyword evidence="3 5" id="KW-1133">Transmembrane helix</keyword>
<keyword evidence="2 5" id="KW-0812">Transmembrane</keyword>
<feature type="transmembrane region" description="Helical" evidence="5">
    <location>
        <begin position="273"/>
        <end position="290"/>
    </location>
</feature>
<feature type="transmembrane region" description="Helical" evidence="5">
    <location>
        <begin position="87"/>
        <end position="108"/>
    </location>
</feature>
<feature type="transmembrane region" description="Helical" evidence="5">
    <location>
        <begin position="391"/>
        <end position="409"/>
    </location>
</feature>
<dbReference type="EMBL" id="JABZFG010000005">
    <property type="protein sequence ID" value="MBW0602665.1"/>
    <property type="molecule type" value="Genomic_DNA"/>
</dbReference>
<dbReference type="Gene3D" id="1.20.1250.20">
    <property type="entry name" value="MFS general substrate transporter like domains"/>
    <property type="match status" value="1"/>
</dbReference>
<evidence type="ECO:0000256" key="5">
    <source>
        <dbReference type="SAM" id="Phobius"/>
    </source>
</evidence>
<dbReference type="InterPro" id="IPR052528">
    <property type="entry name" value="Sugar_transport-like"/>
</dbReference>
<dbReference type="OrthoDB" id="391626at2"/>
<feature type="transmembrane region" description="Helical" evidence="5">
    <location>
        <begin position="245"/>
        <end position="267"/>
    </location>
</feature>
<feature type="transmembrane region" description="Helical" evidence="5">
    <location>
        <begin position="20"/>
        <end position="39"/>
    </location>
</feature>
<evidence type="ECO:0000313" key="8">
    <source>
        <dbReference type="Proteomes" id="UP000746160"/>
    </source>
</evidence>
<dbReference type="Proteomes" id="UP000746160">
    <property type="component" value="Unassembled WGS sequence"/>
</dbReference>
<dbReference type="SUPFAM" id="SSF103473">
    <property type="entry name" value="MFS general substrate transporter"/>
    <property type="match status" value="1"/>
</dbReference>
<reference evidence="7" key="1">
    <citation type="journal article" date="2021" name="Genes Genomics">
        <title>Comparative genomic analysis of Mycoplasma anatis strains.</title>
        <authorList>
            <person name="Zhou Q."/>
            <person name="Mai K."/>
            <person name="Yang D."/>
            <person name="Liu J."/>
            <person name="Yan Z."/>
            <person name="Luo C."/>
            <person name="Tan Y."/>
            <person name="Cao S."/>
            <person name="Zhou Q."/>
            <person name="Chen L."/>
            <person name="Chen F."/>
        </authorList>
    </citation>
    <scope>NUCLEOTIDE SEQUENCE</scope>
    <source>
        <strain evidence="7">DP07</strain>
    </source>
</reference>
<comment type="subcellular location">
    <subcellularLocation>
        <location evidence="1">Cell membrane</location>
        <topology evidence="1">Multi-pass membrane protein</topology>
    </subcellularLocation>
</comment>
<dbReference type="PANTHER" id="PTHR23526:SF2">
    <property type="entry name" value="MAJOR FACILITATOR SUPERFAMILY (MFS) PROFILE DOMAIN-CONTAINING PROTEIN"/>
    <property type="match status" value="1"/>
</dbReference>
<dbReference type="GO" id="GO:0022857">
    <property type="term" value="F:transmembrane transporter activity"/>
    <property type="evidence" value="ECO:0007669"/>
    <property type="project" value="InterPro"/>
</dbReference>
<comment type="caution">
    <text evidence="7">The sequence shown here is derived from an EMBL/GenBank/DDBJ whole genome shotgun (WGS) entry which is preliminary data.</text>
</comment>
<feature type="transmembrane region" description="Helical" evidence="5">
    <location>
        <begin position="198"/>
        <end position="220"/>
    </location>
</feature>